<keyword evidence="2" id="KW-0472">Membrane</keyword>
<protein>
    <submittedName>
        <fullName evidence="3">Uncharacterized protein</fullName>
    </submittedName>
</protein>
<dbReference type="EMBL" id="GL871351">
    <property type="protein sequence ID" value="EGC30169.1"/>
    <property type="molecule type" value="Genomic_DNA"/>
</dbReference>
<dbReference type="eggNOG" id="ENOG502RIFS">
    <property type="taxonomic scope" value="Eukaryota"/>
</dbReference>
<accession>F1A0V1</accession>
<evidence type="ECO:0000256" key="2">
    <source>
        <dbReference type="SAM" id="Phobius"/>
    </source>
</evidence>
<feature type="compositionally biased region" description="Polar residues" evidence="1">
    <location>
        <begin position="224"/>
        <end position="243"/>
    </location>
</feature>
<dbReference type="GeneID" id="10511076"/>
<keyword evidence="2" id="KW-1133">Transmembrane helix</keyword>
<gene>
    <name evidence="3" type="ORF">DICPUDRAFT_93024</name>
</gene>
<dbReference type="OrthoDB" id="10551779at2759"/>
<keyword evidence="2" id="KW-0812">Transmembrane</keyword>
<dbReference type="AlphaFoldDB" id="F1A0V1"/>
<evidence type="ECO:0000313" key="3">
    <source>
        <dbReference type="EMBL" id="EGC30169.1"/>
    </source>
</evidence>
<dbReference type="OMA" id="CENYFIN"/>
<name>F1A0V1_DICPU</name>
<dbReference type="FunCoup" id="F1A0V1">
    <property type="interactions" value="238"/>
</dbReference>
<dbReference type="RefSeq" id="XP_003293295.1">
    <property type="nucleotide sequence ID" value="XM_003293247.1"/>
</dbReference>
<dbReference type="Proteomes" id="UP000001064">
    <property type="component" value="Unassembled WGS sequence"/>
</dbReference>
<evidence type="ECO:0000313" key="4">
    <source>
        <dbReference type="Proteomes" id="UP000001064"/>
    </source>
</evidence>
<feature type="transmembrane region" description="Helical" evidence="2">
    <location>
        <begin position="253"/>
        <end position="272"/>
    </location>
</feature>
<keyword evidence="4" id="KW-1185">Reference proteome</keyword>
<sequence length="273" mass="31695">MKFINFYSYKIKYLIFVFLVLFVNYGYSFEVYLLKYDNLYCGDLPLNIIAASNCSNFGFIQVAIDNRIAITKVNNTTKDCTKEKEINEFVELHHCYLNKDGTSYKYILNEKTSPTLLDDFCNEVDIIDCKNNYIKSFKNNTCIRENFDGVFQRYDCSNKKDIINVYRCTGNCNDTSCILKESYPSNVSKCVELQPSYNPFPQTHHSTYNETMGAINGNKAINDPETQTSTEHNNSTISPYTYNRNRNDSSKNFSILKFYFSLIISFSLLFILI</sequence>
<organism evidence="3 4">
    <name type="scientific">Dictyostelium purpureum</name>
    <name type="common">Slime mold</name>
    <dbReference type="NCBI Taxonomy" id="5786"/>
    <lineage>
        <taxon>Eukaryota</taxon>
        <taxon>Amoebozoa</taxon>
        <taxon>Evosea</taxon>
        <taxon>Eumycetozoa</taxon>
        <taxon>Dictyostelia</taxon>
        <taxon>Dictyosteliales</taxon>
        <taxon>Dictyosteliaceae</taxon>
        <taxon>Dictyostelium</taxon>
    </lineage>
</organism>
<dbReference type="KEGG" id="dpp:DICPUDRAFT_93024"/>
<reference evidence="4" key="1">
    <citation type="journal article" date="2011" name="Genome Biol.">
        <title>Comparative genomics of the social amoebae Dictyostelium discoideum and Dictyostelium purpureum.</title>
        <authorList>
            <consortium name="US DOE Joint Genome Institute (JGI-PGF)"/>
            <person name="Sucgang R."/>
            <person name="Kuo A."/>
            <person name="Tian X."/>
            <person name="Salerno W."/>
            <person name="Parikh A."/>
            <person name="Feasley C.L."/>
            <person name="Dalin E."/>
            <person name="Tu H."/>
            <person name="Huang E."/>
            <person name="Barry K."/>
            <person name="Lindquist E."/>
            <person name="Shapiro H."/>
            <person name="Bruce D."/>
            <person name="Schmutz J."/>
            <person name="Salamov A."/>
            <person name="Fey P."/>
            <person name="Gaudet P."/>
            <person name="Anjard C."/>
            <person name="Babu M.M."/>
            <person name="Basu S."/>
            <person name="Bushmanova Y."/>
            <person name="van der Wel H."/>
            <person name="Katoh-Kurasawa M."/>
            <person name="Dinh C."/>
            <person name="Coutinho P.M."/>
            <person name="Saito T."/>
            <person name="Elias M."/>
            <person name="Schaap P."/>
            <person name="Kay R.R."/>
            <person name="Henrissat B."/>
            <person name="Eichinger L."/>
            <person name="Rivero F."/>
            <person name="Putnam N.H."/>
            <person name="West C.M."/>
            <person name="Loomis W.F."/>
            <person name="Chisholm R.L."/>
            <person name="Shaulsky G."/>
            <person name="Strassmann J.E."/>
            <person name="Queller D.C."/>
            <person name="Kuspa A."/>
            <person name="Grigoriev I.V."/>
        </authorList>
    </citation>
    <scope>NUCLEOTIDE SEQUENCE [LARGE SCALE GENOMIC DNA]</scope>
    <source>
        <strain evidence="4">QSDP1</strain>
    </source>
</reference>
<evidence type="ECO:0000256" key="1">
    <source>
        <dbReference type="SAM" id="MobiDB-lite"/>
    </source>
</evidence>
<dbReference type="InParanoid" id="F1A0V1"/>
<proteinExistence type="predicted"/>
<dbReference type="VEuPathDB" id="AmoebaDB:DICPUDRAFT_93024"/>
<feature type="region of interest" description="Disordered" evidence="1">
    <location>
        <begin position="216"/>
        <end position="243"/>
    </location>
</feature>